<organism evidence="1">
    <name type="scientific">Wolbachia endosymbiont of Oeneis ivallda</name>
    <dbReference type="NCBI Taxonomy" id="3171168"/>
    <lineage>
        <taxon>Bacteria</taxon>
        <taxon>Pseudomonadati</taxon>
        <taxon>Pseudomonadota</taxon>
        <taxon>Alphaproteobacteria</taxon>
        <taxon>Rickettsiales</taxon>
        <taxon>Anaplasmataceae</taxon>
        <taxon>Wolbachieae</taxon>
        <taxon>Wolbachia</taxon>
    </lineage>
</organism>
<sequence length="338" mass="39286">MNNSIQEKNENPVATLKAQSEKFDFSKLRASRDNKAANSGEAIYKDFDRMDFVIKDRNIDKILIKALVNRNKEGFDKIWEEYCEDPKIPSDKKTDQYKEEIKRFYDLGKEHTHLLPKEGDKNKSYRAFAKEVFKEIFEYANAQVPSDSILEELVTNCNQAGYEAGVFIESQFALSQHSLTILSPKRVINIYYVDQNNVSVRSDMTLPILSQESDVQSGDKVCDLSSSLEFTLESQDGKDDVIYKDGKLSLTVPRKLRDYKIDGRSLFDTIKEYFYRFCEKLGFKFEVEIEHNFGEEDSLYEGEEYNFEGARLVFQEQPQNYIEDPDVDPLNKKRETSP</sequence>
<dbReference type="EMBL" id="CP158587">
    <property type="protein sequence ID" value="XCA33968.1"/>
    <property type="molecule type" value="Genomic_DNA"/>
</dbReference>
<protein>
    <submittedName>
        <fullName evidence="1">Uncharacterized protein</fullName>
    </submittedName>
</protein>
<name>A0AAU7YM31_9RICK</name>
<dbReference type="AlphaFoldDB" id="A0AAU7YM31"/>
<evidence type="ECO:0000313" key="1">
    <source>
        <dbReference type="EMBL" id="XCA33968.1"/>
    </source>
</evidence>
<accession>A0AAU7YM31</accession>
<proteinExistence type="predicted"/>
<gene>
    <name evidence="1" type="ORF">ABS861_00685</name>
</gene>
<reference evidence="1" key="1">
    <citation type="submission" date="2024-06" db="EMBL/GenBank/DDBJ databases">
        <title>Genome assembly of the Oeneis chryxus ivallda.</title>
        <authorList>
            <person name="MacDonald Z."/>
            <person name="Shaffer H.B."/>
            <person name="Gillespie T."/>
            <person name="Marimuthu M.P.A."/>
            <person name="Nguyen O."/>
            <person name="Fairbairn C.W."/>
            <person name="Seligmann W.E."/>
            <person name="Escalona M."/>
            <person name="Miller C."/>
            <person name="Toffelmier E."/>
        </authorList>
    </citation>
    <scope>NUCLEOTIDE SEQUENCE</scope>
    <source>
        <strain evidence="1">CCGP_102_HBS-TG_Oc004</strain>
    </source>
</reference>